<reference evidence="2" key="1">
    <citation type="submission" date="2017-06" db="EMBL/GenBank/DDBJ databases">
        <title>Whole genome sequence of Laribacter hongkongensis LHGZ1.</title>
        <authorList>
            <person name="Chen D."/>
            <person name="Wu H."/>
            <person name="Chen J."/>
        </authorList>
    </citation>
    <scope>NUCLEOTIDE SEQUENCE [LARGE SCALE GENOMIC DNA]</scope>
    <source>
        <strain evidence="2">LHGZ1</strain>
    </source>
</reference>
<dbReference type="EMBL" id="CP022115">
    <property type="protein sequence ID" value="ASJ24653.1"/>
    <property type="molecule type" value="Genomic_DNA"/>
</dbReference>
<accession>A0A248LKG0</accession>
<dbReference type="Proteomes" id="UP000197424">
    <property type="component" value="Chromosome"/>
</dbReference>
<name>A0A248LKG0_9NEIS</name>
<evidence type="ECO:0000313" key="1">
    <source>
        <dbReference type="EMBL" id="ASJ24653.1"/>
    </source>
</evidence>
<gene>
    <name evidence="1" type="ORF">LHGZ1_1822</name>
</gene>
<dbReference type="RefSeq" id="WP_088860854.1">
    <property type="nucleotide sequence ID" value="NZ_CP022115.1"/>
</dbReference>
<dbReference type="AlphaFoldDB" id="A0A248LKG0"/>
<proteinExistence type="predicted"/>
<sequence>MEGCTQVCLCDREGWELLLRQGLPCGSVVLDASTDWFMTLPARHESCRQAQCRYAEIAGPWHPFGEQAGFVLAWGAATEHTSTIRPCLDRLAPFAGAAVHVGPPGAGSFCRHVQQGIEHVWLVHAQAACDPASGPFIQRWRDSLLNQRTHLQPLLDIACLWLDQPYAWPDCHATRLARWLAEGLPLLTQLDEQLAAQLVGLPVTTLVHAALHPAR</sequence>
<dbReference type="OrthoDB" id="8590981at2"/>
<protein>
    <submittedName>
        <fullName evidence="1">Uncharacterized protein</fullName>
    </submittedName>
</protein>
<dbReference type="Gene3D" id="3.40.50.720">
    <property type="entry name" value="NAD(P)-binding Rossmann-like Domain"/>
    <property type="match status" value="1"/>
</dbReference>
<evidence type="ECO:0000313" key="2">
    <source>
        <dbReference type="Proteomes" id="UP000197424"/>
    </source>
</evidence>
<organism evidence="1 2">
    <name type="scientific">Laribacter hongkongensis</name>
    <dbReference type="NCBI Taxonomy" id="168471"/>
    <lineage>
        <taxon>Bacteria</taxon>
        <taxon>Pseudomonadati</taxon>
        <taxon>Pseudomonadota</taxon>
        <taxon>Betaproteobacteria</taxon>
        <taxon>Neisseriales</taxon>
        <taxon>Aquaspirillaceae</taxon>
        <taxon>Laribacter</taxon>
    </lineage>
</organism>